<dbReference type="EMBL" id="CAMXCT030000933">
    <property type="protein sequence ID" value="CAL4772216.1"/>
    <property type="molecule type" value="Genomic_DNA"/>
</dbReference>
<evidence type="ECO:0000313" key="2">
    <source>
        <dbReference type="EMBL" id="CAI3984904.1"/>
    </source>
</evidence>
<proteinExistence type="predicted"/>
<feature type="compositionally biased region" description="Polar residues" evidence="1">
    <location>
        <begin position="262"/>
        <end position="277"/>
    </location>
</feature>
<evidence type="ECO:0000256" key="1">
    <source>
        <dbReference type="SAM" id="MobiDB-lite"/>
    </source>
</evidence>
<keyword evidence="4" id="KW-1185">Reference proteome</keyword>
<dbReference type="EMBL" id="CAMXCT020000933">
    <property type="protein sequence ID" value="CAL1138279.1"/>
    <property type="molecule type" value="Genomic_DNA"/>
</dbReference>
<reference evidence="3 4" key="2">
    <citation type="submission" date="2024-05" db="EMBL/GenBank/DDBJ databases">
        <authorList>
            <person name="Chen Y."/>
            <person name="Shah S."/>
            <person name="Dougan E. K."/>
            <person name="Thang M."/>
            <person name="Chan C."/>
        </authorList>
    </citation>
    <scope>NUCLEOTIDE SEQUENCE [LARGE SCALE GENOMIC DNA]</scope>
</reference>
<name>A0A9P1FPL4_9DINO</name>
<dbReference type="AlphaFoldDB" id="A0A9P1FPL4"/>
<protein>
    <submittedName>
        <fullName evidence="2">Uncharacterized protein</fullName>
    </submittedName>
</protein>
<reference evidence="2" key="1">
    <citation type="submission" date="2022-10" db="EMBL/GenBank/DDBJ databases">
        <authorList>
            <person name="Chen Y."/>
            <person name="Dougan E. K."/>
            <person name="Chan C."/>
            <person name="Rhodes N."/>
            <person name="Thang M."/>
        </authorList>
    </citation>
    <scope>NUCLEOTIDE SEQUENCE</scope>
</reference>
<comment type="caution">
    <text evidence="2">The sequence shown here is derived from an EMBL/GenBank/DDBJ whole genome shotgun (WGS) entry which is preliminary data.</text>
</comment>
<feature type="region of interest" description="Disordered" evidence="1">
    <location>
        <begin position="252"/>
        <end position="295"/>
    </location>
</feature>
<organism evidence="2">
    <name type="scientific">Cladocopium goreaui</name>
    <dbReference type="NCBI Taxonomy" id="2562237"/>
    <lineage>
        <taxon>Eukaryota</taxon>
        <taxon>Sar</taxon>
        <taxon>Alveolata</taxon>
        <taxon>Dinophyceae</taxon>
        <taxon>Suessiales</taxon>
        <taxon>Symbiodiniaceae</taxon>
        <taxon>Cladocopium</taxon>
    </lineage>
</organism>
<sequence length="558" mass="62310">AKLRDSLRSSTQALNQRRLEKDVEQYRAIAGDSKVLLLELRGRCQELNVDGTLKDLGKGVDVDGASSAERFFDVLSKELNAQADWLRGRYMDVRFSTGTFTLARRVRRSTPVSLLGVADRLLHQRQLKMMVVREMRRASMGMEEKVEQLTQRFKLALLSRRHSHKEDDAASSGEDSSDEWEDEIECMSEGIDNQTLRQKMCEHSEGMDGIERTETTSAAVSRNPTSVEVEAGRAHSREGSVSAATLQLRQPSFFEESPTPRAGTSASQVSRTRTFTGTREKDAGSPGDEGLEKDEIERIEGVDTETLQQIVADAEVMEDIERIGTIAEAEGGHAYSRQGSVAAAAQRQLSSSKEPHLRRELLKQMSSAEAGHAHGRAGSVAMQVQRLSSMEESTTPRAGALASKAAWSLQLTKEWEEKMPKSQTEQEMVAVYMMRVAMRSLWIIQGQKLLQAQKAAQIYCKQLLGRFEAPDAVHKLKLKEAAKQFRPKSVNQVFEGLKGKDFSLTLRGLYHVLDLAVFRESGREECGRHPRLFLVGVWRCLPCAGTVLQGAWGWVEEQ</sequence>
<evidence type="ECO:0000313" key="3">
    <source>
        <dbReference type="EMBL" id="CAL4772216.1"/>
    </source>
</evidence>
<feature type="non-terminal residue" evidence="2">
    <location>
        <position position="558"/>
    </location>
</feature>
<dbReference type="Proteomes" id="UP001152797">
    <property type="component" value="Unassembled WGS sequence"/>
</dbReference>
<accession>A0A9P1FPL4</accession>
<gene>
    <name evidence="2" type="ORF">C1SCF055_LOCUS12402</name>
</gene>
<dbReference type="EMBL" id="CAMXCT010000933">
    <property type="protein sequence ID" value="CAI3984904.1"/>
    <property type="molecule type" value="Genomic_DNA"/>
</dbReference>
<evidence type="ECO:0000313" key="4">
    <source>
        <dbReference type="Proteomes" id="UP001152797"/>
    </source>
</evidence>